<organism evidence="1 2">
    <name type="scientific">Boletus edulis BED1</name>
    <dbReference type="NCBI Taxonomy" id="1328754"/>
    <lineage>
        <taxon>Eukaryota</taxon>
        <taxon>Fungi</taxon>
        <taxon>Dikarya</taxon>
        <taxon>Basidiomycota</taxon>
        <taxon>Agaricomycotina</taxon>
        <taxon>Agaricomycetes</taxon>
        <taxon>Agaricomycetidae</taxon>
        <taxon>Boletales</taxon>
        <taxon>Boletineae</taxon>
        <taxon>Boletaceae</taxon>
        <taxon>Boletoideae</taxon>
        <taxon>Boletus</taxon>
    </lineage>
</organism>
<feature type="non-terminal residue" evidence="1">
    <location>
        <position position="1"/>
    </location>
</feature>
<dbReference type="Proteomes" id="UP001194468">
    <property type="component" value="Unassembled WGS sequence"/>
</dbReference>
<proteinExistence type="predicted"/>
<reference evidence="1" key="1">
    <citation type="submission" date="2019-10" db="EMBL/GenBank/DDBJ databases">
        <authorList>
            <consortium name="DOE Joint Genome Institute"/>
            <person name="Kuo A."/>
            <person name="Miyauchi S."/>
            <person name="Kiss E."/>
            <person name="Drula E."/>
            <person name="Kohler A."/>
            <person name="Sanchez-Garcia M."/>
            <person name="Andreopoulos B."/>
            <person name="Barry K.W."/>
            <person name="Bonito G."/>
            <person name="Buee M."/>
            <person name="Carver A."/>
            <person name="Chen C."/>
            <person name="Cichocki N."/>
            <person name="Clum A."/>
            <person name="Culley D."/>
            <person name="Crous P.W."/>
            <person name="Fauchery L."/>
            <person name="Girlanda M."/>
            <person name="Hayes R."/>
            <person name="Keri Z."/>
            <person name="LaButti K."/>
            <person name="Lipzen A."/>
            <person name="Lombard V."/>
            <person name="Magnuson J."/>
            <person name="Maillard F."/>
            <person name="Morin E."/>
            <person name="Murat C."/>
            <person name="Nolan M."/>
            <person name="Ohm R."/>
            <person name="Pangilinan J."/>
            <person name="Pereira M."/>
            <person name="Perotto S."/>
            <person name="Peter M."/>
            <person name="Riley R."/>
            <person name="Sitrit Y."/>
            <person name="Stielow B."/>
            <person name="Szollosi G."/>
            <person name="Zifcakova L."/>
            <person name="Stursova M."/>
            <person name="Spatafora J.W."/>
            <person name="Tedersoo L."/>
            <person name="Vaario L.-M."/>
            <person name="Yamada A."/>
            <person name="Yan M."/>
            <person name="Wang P."/>
            <person name="Xu J."/>
            <person name="Bruns T."/>
            <person name="Baldrian P."/>
            <person name="Vilgalys R."/>
            <person name="Henrissat B."/>
            <person name="Grigoriev I.V."/>
            <person name="Hibbett D."/>
            <person name="Nagy L.G."/>
            <person name="Martin F.M."/>
        </authorList>
    </citation>
    <scope>NUCLEOTIDE SEQUENCE</scope>
    <source>
        <strain evidence="1">BED1</strain>
    </source>
</reference>
<evidence type="ECO:0000313" key="2">
    <source>
        <dbReference type="Proteomes" id="UP001194468"/>
    </source>
</evidence>
<sequence length="132" mass="14551">RHSVRRQWNEQMARTLAKRNNATLFICKANDNVNGLPLTLSEKFAVVSKQSKGQGRQDERGCLPNIVELAIGMQVMVMLNVETGLDVANGSRGEIVGIILHRMETSPPTSLNGIVELNCIPAAILVKMQRTK</sequence>
<gene>
    <name evidence="1" type="ORF">L210DRAFT_802594</name>
</gene>
<dbReference type="EMBL" id="WHUW01000099">
    <property type="protein sequence ID" value="KAF8424993.1"/>
    <property type="molecule type" value="Genomic_DNA"/>
</dbReference>
<protein>
    <submittedName>
        <fullName evidence="1">Uncharacterized protein</fullName>
    </submittedName>
</protein>
<accession>A0AAD4BEZ2</accession>
<keyword evidence="2" id="KW-1185">Reference proteome</keyword>
<feature type="non-terminal residue" evidence="1">
    <location>
        <position position="132"/>
    </location>
</feature>
<dbReference type="AlphaFoldDB" id="A0AAD4BEZ2"/>
<comment type="caution">
    <text evidence="1">The sequence shown here is derived from an EMBL/GenBank/DDBJ whole genome shotgun (WGS) entry which is preliminary data.</text>
</comment>
<evidence type="ECO:0000313" key="1">
    <source>
        <dbReference type="EMBL" id="KAF8424993.1"/>
    </source>
</evidence>
<reference evidence="1" key="2">
    <citation type="journal article" date="2020" name="Nat. Commun.">
        <title>Large-scale genome sequencing of mycorrhizal fungi provides insights into the early evolution of symbiotic traits.</title>
        <authorList>
            <person name="Miyauchi S."/>
            <person name="Kiss E."/>
            <person name="Kuo A."/>
            <person name="Drula E."/>
            <person name="Kohler A."/>
            <person name="Sanchez-Garcia M."/>
            <person name="Morin E."/>
            <person name="Andreopoulos B."/>
            <person name="Barry K.W."/>
            <person name="Bonito G."/>
            <person name="Buee M."/>
            <person name="Carver A."/>
            <person name="Chen C."/>
            <person name="Cichocki N."/>
            <person name="Clum A."/>
            <person name="Culley D."/>
            <person name="Crous P.W."/>
            <person name="Fauchery L."/>
            <person name="Girlanda M."/>
            <person name="Hayes R.D."/>
            <person name="Keri Z."/>
            <person name="LaButti K."/>
            <person name="Lipzen A."/>
            <person name="Lombard V."/>
            <person name="Magnuson J."/>
            <person name="Maillard F."/>
            <person name="Murat C."/>
            <person name="Nolan M."/>
            <person name="Ohm R.A."/>
            <person name="Pangilinan J."/>
            <person name="Pereira M.F."/>
            <person name="Perotto S."/>
            <person name="Peter M."/>
            <person name="Pfister S."/>
            <person name="Riley R."/>
            <person name="Sitrit Y."/>
            <person name="Stielow J.B."/>
            <person name="Szollosi G."/>
            <person name="Zifcakova L."/>
            <person name="Stursova M."/>
            <person name="Spatafora J.W."/>
            <person name="Tedersoo L."/>
            <person name="Vaario L.M."/>
            <person name="Yamada A."/>
            <person name="Yan M."/>
            <person name="Wang P."/>
            <person name="Xu J."/>
            <person name="Bruns T."/>
            <person name="Baldrian P."/>
            <person name="Vilgalys R."/>
            <person name="Dunand C."/>
            <person name="Henrissat B."/>
            <person name="Grigoriev I.V."/>
            <person name="Hibbett D."/>
            <person name="Nagy L.G."/>
            <person name="Martin F.M."/>
        </authorList>
    </citation>
    <scope>NUCLEOTIDE SEQUENCE</scope>
    <source>
        <strain evidence="1">BED1</strain>
    </source>
</reference>
<name>A0AAD4BEZ2_BOLED</name>